<dbReference type="AlphaFoldDB" id="A0A538SEE5"/>
<evidence type="ECO:0000313" key="2">
    <source>
        <dbReference type="EMBL" id="TMQ49752.1"/>
    </source>
</evidence>
<feature type="compositionally biased region" description="Low complexity" evidence="1">
    <location>
        <begin position="43"/>
        <end position="66"/>
    </location>
</feature>
<feature type="region of interest" description="Disordered" evidence="1">
    <location>
        <begin position="1"/>
        <end position="66"/>
    </location>
</feature>
<organism evidence="2 3">
    <name type="scientific">Eiseniibacteriota bacterium</name>
    <dbReference type="NCBI Taxonomy" id="2212470"/>
    <lineage>
        <taxon>Bacteria</taxon>
        <taxon>Candidatus Eiseniibacteriota</taxon>
    </lineage>
</organism>
<sequence length="66" mass="6895">MRRCPSARARAAATAPRPPRAAAAATVPRPPPTPASAWDTAWRRPPTATSTPTATHAPTWPSATAR</sequence>
<name>A0A538SEE5_UNCEI</name>
<evidence type="ECO:0000256" key="1">
    <source>
        <dbReference type="SAM" id="MobiDB-lite"/>
    </source>
</evidence>
<dbReference type="Proteomes" id="UP000317716">
    <property type="component" value="Unassembled WGS sequence"/>
</dbReference>
<feature type="compositionally biased region" description="Low complexity" evidence="1">
    <location>
        <begin position="1"/>
        <end position="27"/>
    </location>
</feature>
<comment type="caution">
    <text evidence="2">The sequence shown here is derived from an EMBL/GenBank/DDBJ whole genome shotgun (WGS) entry which is preliminary data.</text>
</comment>
<protein>
    <submittedName>
        <fullName evidence="2">Uncharacterized protein</fullName>
    </submittedName>
</protein>
<reference evidence="2 3" key="1">
    <citation type="journal article" date="2019" name="Nat. Microbiol.">
        <title>Mediterranean grassland soil C-N compound turnover is dependent on rainfall and depth, and is mediated by genomically divergent microorganisms.</title>
        <authorList>
            <person name="Diamond S."/>
            <person name="Andeer P.F."/>
            <person name="Li Z."/>
            <person name="Crits-Christoph A."/>
            <person name="Burstein D."/>
            <person name="Anantharaman K."/>
            <person name="Lane K.R."/>
            <person name="Thomas B.C."/>
            <person name="Pan C."/>
            <person name="Northen T.R."/>
            <person name="Banfield J.F."/>
        </authorList>
    </citation>
    <scope>NUCLEOTIDE SEQUENCE [LARGE SCALE GENOMIC DNA]</scope>
    <source>
        <strain evidence="2">WS_2</strain>
    </source>
</reference>
<gene>
    <name evidence="2" type="ORF">E6K72_12095</name>
</gene>
<evidence type="ECO:0000313" key="3">
    <source>
        <dbReference type="Proteomes" id="UP000317716"/>
    </source>
</evidence>
<proteinExistence type="predicted"/>
<dbReference type="EMBL" id="VBOS01000440">
    <property type="protein sequence ID" value="TMQ49752.1"/>
    <property type="molecule type" value="Genomic_DNA"/>
</dbReference>
<accession>A0A538SEE5</accession>